<organism evidence="3 4">
    <name type="scientific">Prorocentrum cordatum</name>
    <dbReference type="NCBI Taxonomy" id="2364126"/>
    <lineage>
        <taxon>Eukaryota</taxon>
        <taxon>Sar</taxon>
        <taxon>Alveolata</taxon>
        <taxon>Dinophyceae</taxon>
        <taxon>Prorocentrales</taxon>
        <taxon>Prorocentraceae</taxon>
        <taxon>Prorocentrum</taxon>
    </lineage>
</organism>
<feature type="compositionally biased region" description="Acidic residues" evidence="2">
    <location>
        <begin position="502"/>
        <end position="512"/>
    </location>
</feature>
<evidence type="ECO:0000313" key="3">
    <source>
        <dbReference type="EMBL" id="CAK0834168.1"/>
    </source>
</evidence>
<feature type="region of interest" description="Disordered" evidence="2">
    <location>
        <begin position="674"/>
        <end position="703"/>
    </location>
</feature>
<feature type="region of interest" description="Disordered" evidence="2">
    <location>
        <begin position="295"/>
        <end position="323"/>
    </location>
</feature>
<feature type="region of interest" description="Disordered" evidence="2">
    <location>
        <begin position="475"/>
        <end position="529"/>
    </location>
</feature>
<keyword evidence="4" id="KW-1185">Reference proteome</keyword>
<feature type="region of interest" description="Disordered" evidence="2">
    <location>
        <begin position="1145"/>
        <end position="1178"/>
    </location>
</feature>
<protein>
    <submittedName>
        <fullName evidence="3">Uncharacterized protein</fullName>
    </submittedName>
</protein>
<evidence type="ECO:0000256" key="2">
    <source>
        <dbReference type="SAM" id="MobiDB-lite"/>
    </source>
</evidence>
<gene>
    <name evidence="3" type="ORF">PCOR1329_LOCUS31650</name>
</gene>
<evidence type="ECO:0000256" key="1">
    <source>
        <dbReference type="SAM" id="Coils"/>
    </source>
</evidence>
<keyword evidence="1" id="KW-0175">Coiled coil</keyword>
<accession>A0ABN9SQG1</accession>
<evidence type="ECO:0000313" key="4">
    <source>
        <dbReference type="Proteomes" id="UP001189429"/>
    </source>
</evidence>
<proteinExistence type="predicted"/>
<comment type="caution">
    <text evidence="3">The sequence shown here is derived from an EMBL/GenBank/DDBJ whole genome shotgun (WGS) entry which is preliminary data.</text>
</comment>
<name>A0ABN9SQG1_9DINO</name>
<dbReference type="Proteomes" id="UP001189429">
    <property type="component" value="Unassembled WGS sequence"/>
</dbReference>
<feature type="coiled-coil region" evidence="1">
    <location>
        <begin position="344"/>
        <end position="399"/>
    </location>
</feature>
<dbReference type="EMBL" id="CAUYUJ010012547">
    <property type="protein sequence ID" value="CAK0834168.1"/>
    <property type="molecule type" value="Genomic_DNA"/>
</dbReference>
<feature type="compositionally biased region" description="Basic and acidic residues" evidence="2">
    <location>
        <begin position="314"/>
        <end position="323"/>
    </location>
</feature>
<reference evidence="3" key="1">
    <citation type="submission" date="2023-10" db="EMBL/GenBank/DDBJ databases">
        <authorList>
            <person name="Chen Y."/>
            <person name="Shah S."/>
            <person name="Dougan E. K."/>
            <person name="Thang M."/>
            <person name="Chan C."/>
        </authorList>
    </citation>
    <scope>NUCLEOTIDE SEQUENCE [LARGE SCALE GENOMIC DNA]</scope>
</reference>
<feature type="compositionally biased region" description="Low complexity" evidence="2">
    <location>
        <begin position="475"/>
        <end position="485"/>
    </location>
</feature>
<sequence length="1178" mass="126887">MQGKAREQIETHDGAIQHRSKSTYQVLEYWNMAPAKLEMRVRRLKRIQTILGHQWRNGQMLTSLFGHFPFETDPTIEESDGVMALNFGDPTWGLKRAGEGGDTRGQKKTRLLSDLLGGDAKEVNAVSKLLIVLAKLALTDAAEIREITGEELGPPFIHIFAAMLRGLGEYDDIGKRDAEILTQFYMEKIAGAQCKAGDLLGKVLYCKCKMAKQKQGKSEMAKISLAMHQSYDELQSVCVRILLAHQAIQKRGPPPRGPLERAAQSLLEELEAGSSKKGKGKKLEALAKELASTKAKLAETTSKQHAPSMEVDEGAEHGEGQGLEDTRKKLSAELAAAKPVQAQLRTLSFKLGKLEQKRAKQEEALQAAKDKVVQANKEVDEATQQLAESDAASLELQQEQTRLAATLPRPPAGGVSPKADIVEGLGVTNEKLGAMLAELGDSGVLAEKLGTVLGEVREYEQRKVEAAAQEAKAAAEARATQAKAEPVPSQGAKGSEAGPDLPDPDTATEEELREFLSSSGVDPSQECEELRGQVRKITDALGGWREVKRAKASAARSMRRAQLLERVGAREQAMTKARARQRRGKASSKVGLSAADRDVLLPRRAGQGPAAASGSQAACSAVGSVGLQVGNTGRGDDGEDRGGRLGGNDYGEVCSGIGSAGHWLRTEALGSAAGDRSIAAGDRSEPPFGNTGRGDDEEVRGGRLGGNDYGEVCSGIGSAGLPAGTTGGGDGKDDAWGRPFPFSHTGADEVGNHVPDRKGSIVTFNCSEEGQLLRFLDSCEHTVVAIQEHHVAEDRLPDLQHRAQDPGWHGVWSSATKTGNQEGTQAGLAILAKGDVLVTAVLLCHQERAGTMSSKAFDKFARMLVDITKFMTRIRNDPLRDALDDDARNFFDMDIGFVTSGRANDMIESIIGRADECQKRQNAQPFKMADRAMREWDAIWHMHDLPEPVPHASDQWDDLPHISLDDIKRAILQFPWTTGIGHFEFAPRAFWFVSDAGLESLARLFMRCEKLLIWPSSRILTQLVRIPKSTGGCRLQVARKDGEAFAWMVQAAARKAEQLQPAAGAPAPRKARGSAAQQLLRELLEAAVWPLTAPLPGDRGSHRRPRLPAGALEGACCRPKAGGGAEAVQVGLAADVRVGGRRSLLRPGAPGSGVSCGPTKAPCRAFRPEPARRRTRPT</sequence>